<accession>A0A4Z2GTH1</accession>
<dbReference type="EMBL" id="SRLO01000426">
    <property type="protein sequence ID" value="TNN56550.1"/>
    <property type="molecule type" value="Genomic_DNA"/>
</dbReference>
<proteinExistence type="predicted"/>
<protein>
    <submittedName>
        <fullName evidence="2">Uncharacterized protein</fullName>
    </submittedName>
</protein>
<comment type="caution">
    <text evidence="2">The sequence shown here is derived from an EMBL/GenBank/DDBJ whole genome shotgun (WGS) entry which is preliminary data.</text>
</comment>
<gene>
    <name evidence="2" type="ORF">EYF80_033276</name>
</gene>
<dbReference type="AlphaFoldDB" id="A0A4Z2GTH1"/>
<sequence length="79" mass="9498">MKRSDESAPAPGSRLDLRTPMTSWRRAWATRAPPPQRHAERCRASLFLPVPRIIKKKWSVFRIRGARRLQWRHQEVWIR</sequence>
<reference evidence="2 3" key="1">
    <citation type="submission" date="2019-03" db="EMBL/GenBank/DDBJ databases">
        <title>First draft genome of Liparis tanakae, snailfish: a comprehensive survey of snailfish specific genes.</title>
        <authorList>
            <person name="Kim W."/>
            <person name="Song I."/>
            <person name="Jeong J.-H."/>
            <person name="Kim D."/>
            <person name="Kim S."/>
            <person name="Ryu S."/>
            <person name="Song J.Y."/>
            <person name="Lee S.K."/>
        </authorList>
    </citation>
    <scope>NUCLEOTIDE SEQUENCE [LARGE SCALE GENOMIC DNA]</scope>
    <source>
        <tissue evidence="2">Muscle</tissue>
    </source>
</reference>
<organism evidence="2 3">
    <name type="scientific">Liparis tanakae</name>
    <name type="common">Tanaka's snailfish</name>
    <dbReference type="NCBI Taxonomy" id="230148"/>
    <lineage>
        <taxon>Eukaryota</taxon>
        <taxon>Metazoa</taxon>
        <taxon>Chordata</taxon>
        <taxon>Craniata</taxon>
        <taxon>Vertebrata</taxon>
        <taxon>Euteleostomi</taxon>
        <taxon>Actinopterygii</taxon>
        <taxon>Neopterygii</taxon>
        <taxon>Teleostei</taxon>
        <taxon>Neoteleostei</taxon>
        <taxon>Acanthomorphata</taxon>
        <taxon>Eupercaria</taxon>
        <taxon>Perciformes</taxon>
        <taxon>Cottioidei</taxon>
        <taxon>Cottales</taxon>
        <taxon>Liparidae</taxon>
        <taxon>Liparis</taxon>
    </lineage>
</organism>
<evidence type="ECO:0000313" key="2">
    <source>
        <dbReference type="EMBL" id="TNN56550.1"/>
    </source>
</evidence>
<dbReference type="Proteomes" id="UP000314294">
    <property type="component" value="Unassembled WGS sequence"/>
</dbReference>
<evidence type="ECO:0000313" key="3">
    <source>
        <dbReference type="Proteomes" id="UP000314294"/>
    </source>
</evidence>
<feature type="region of interest" description="Disordered" evidence="1">
    <location>
        <begin position="1"/>
        <end position="21"/>
    </location>
</feature>
<evidence type="ECO:0000256" key="1">
    <source>
        <dbReference type="SAM" id="MobiDB-lite"/>
    </source>
</evidence>
<name>A0A4Z2GTH1_9TELE</name>
<keyword evidence="3" id="KW-1185">Reference proteome</keyword>